<dbReference type="InterPro" id="IPR018706">
    <property type="entry name" value="DUF2214_membrane"/>
</dbReference>
<feature type="transmembrane region" description="Helical" evidence="1">
    <location>
        <begin position="120"/>
        <end position="142"/>
    </location>
</feature>
<comment type="caution">
    <text evidence="2">The sequence shown here is derived from an EMBL/GenBank/DDBJ whole genome shotgun (WGS) entry which is preliminary data.</text>
</comment>
<organism evidence="2 3">
    <name type="scientific">Paraglaciecola algarum</name>
    <dbReference type="NCBI Taxonomy" id="3050085"/>
    <lineage>
        <taxon>Bacteria</taxon>
        <taxon>Pseudomonadati</taxon>
        <taxon>Pseudomonadota</taxon>
        <taxon>Gammaproteobacteria</taxon>
        <taxon>Alteromonadales</taxon>
        <taxon>Alteromonadaceae</taxon>
        <taxon>Paraglaciecola</taxon>
    </lineage>
</organism>
<reference evidence="2 3" key="1">
    <citation type="submission" date="2022-01" db="EMBL/GenBank/DDBJ databases">
        <title>Paraglaciecola sp. G1-23.</title>
        <authorList>
            <person name="Jin M.S."/>
            <person name="Han D.M."/>
            <person name="Kim H.M."/>
            <person name="Jeon C.O."/>
        </authorList>
    </citation>
    <scope>NUCLEOTIDE SEQUENCE [LARGE SCALE GENOMIC DNA]</scope>
    <source>
        <strain evidence="2 3">G1-23</strain>
    </source>
</reference>
<keyword evidence="1" id="KW-0472">Membrane</keyword>
<dbReference type="Proteomes" id="UP001521137">
    <property type="component" value="Unassembled WGS sequence"/>
</dbReference>
<keyword evidence="3" id="KW-1185">Reference proteome</keyword>
<gene>
    <name evidence="2" type="ORF">L0668_01980</name>
</gene>
<evidence type="ECO:0000313" key="2">
    <source>
        <dbReference type="EMBL" id="MCF2946859.1"/>
    </source>
</evidence>
<feature type="transmembrane region" description="Helical" evidence="1">
    <location>
        <begin position="77"/>
        <end position="99"/>
    </location>
</feature>
<sequence length="149" mass="16601">MEDILVRYLHFIGIIVLAGTLVAEHMLLVGQVSIEQMKKIARIDMVYGVSALVVLAAGLTLWFWVGKPTEFYTKNGVFHTKVTLFVVMGLLSIYPTVFINKSINKASRPEESLITIPKRVINIIRAELACLVLIPLLAVFMAKGYGFYG</sequence>
<feature type="transmembrane region" description="Helical" evidence="1">
    <location>
        <begin position="12"/>
        <end position="34"/>
    </location>
</feature>
<evidence type="ECO:0000256" key="1">
    <source>
        <dbReference type="SAM" id="Phobius"/>
    </source>
</evidence>
<dbReference type="RefSeq" id="WP_235310378.1">
    <property type="nucleotide sequence ID" value="NZ_JAKGAS010000001.1"/>
</dbReference>
<proteinExistence type="predicted"/>
<dbReference type="EMBL" id="JAKGAS010000001">
    <property type="protein sequence ID" value="MCF2946859.1"/>
    <property type="molecule type" value="Genomic_DNA"/>
</dbReference>
<name>A0ABS9D1S8_9ALTE</name>
<dbReference type="Pfam" id="PF09980">
    <property type="entry name" value="DUF2214"/>
    <property type="match status" value="1"/>
</dbReference>
<feature type="transmembrane region" description="Helical" evidence="1">
    <location>
        <begin position="46"/>
        <end position="65"/>
    </location>
</feature>
<keyword evidence="1" id="KW-0812">Transmembrane</keyword>
<accession>A0ABS9D1S8</accession>
<protein>
    <submittedName>
        <fullName evidence="2">DUF2214 family protein</fullName>
    </submittedName>
</protein>
<evidence type="ECO:0000313" key="3">
    <source>
        <dbReference type="Proteomes" id="UP001521137"/>
    </source>
</evidence>
<keyword evidence="1" id="KW-1133">Transmembrane helix</keyword>